<feature type="transmembrane region" description="Helical" evidence="9">
    <location>
        <begin position="345"/>
        <end position="367"/>
    </location>
</feature>
<dbReference type="GO" id="GO:0005886">
    <property type="term" value="C:plasma membrane"/>
    <property type="evidence" value="ECO:0007669"/>
    <property type="project" value="UniProtKB-SubCell"/>
</dbReference>
<dbReference type="EMBL" id="MDHH01000003">
    <property type="protein sequence ID" value="OUE01571.1"/>
    <property type="molecule type" value="Genomic_DNA"/>
</dbReference>
<feature type="transmembrane region" description="Helical" evidence="9">
    <location>
        <begin position="228"/>
        <end position="246"/>
    </location>
</feature>
<dbReference type="InterPro" id="IPR000715">
    <property type="entry name" value="Glycosyl_transferase_4"/>
</dbReference>
<comment type="caution">
    <text evidence="10">The sequence shown here is derived from an EMBL/GenBank/DDBJ whole genome shotgun (WGS) entry which is preliminary data.</text>
</comment>
<accession>A0A251XGK6</accession>
<evidence type="ECO:0000256" key="4">
    <source>
        <dbReference type="ARBA" id="ARBA00022692"/>
    </source>
</evidence>
<evidence type="ECO:0000256" key="1">
    <source>
        <dbReference type="ARBA" id="ARBA00004651"/>
    </source>
</evidence>
<keyword evidence="7" id="KW-0479">Metal-binding</keyword>
<dbReference type="CDD" id="cd06853">
    <property type="entry name" value="GT_WecA_like"/>
    <property type="match status" value="1"/>
</dbReference>
<evidence type="ECO:0000256" key="8">
    <source>
        <dbReference type="SAM" id="MobiDB-lite"/>
    </source>
</evidence>
<dbReference type="AlphaFoldDB" id="A0A251XGK6"/>
<organism evidence="10 11">
    <name type="scientific">Clavibacter michiganensis subsp. michiganensis</name>
    <dbReference type="NCBI Taxonomy" id="33013"/>
    <lineage>
        <taxon>Bacteria</taxon>
        <taxon>Bacillati</taxon>
        <taxon>Actinomycetota</taxon>
        <taxon>Actinomycetes</taxon>
        <taxon>Micrococcales</taxon>
        <taxon>Microbacteriaceae</taxon>
        <taxon>Clavibacter</taxon>
    </lineage>
</organism>
<dbReference type="GO" id="GO:0046872">
    <property type="term" value="F:metal ion binding"/>
    <property type="evidence" value="ECO:0007669"/>
    <property type="project" value="UniProtKB-KW"/>
</dbReference>
<feature type="transmembrane region" description="Helical" evidence="9">
    <location>
        <begin position="315"/>
        <end position="333"/>
    </location>
</feature>
<evidence type="ECO:0000256" key="6">
    <source>
        <dbReference type="ARBA" id="ARBA00023136"/>
    </source>
</evidence>
<keyword evidence="7" id="KW-0460">Magnesium</keyword>
<keyword evidence="5 9" id="KW-1133">Transmembrane helix</keyword>
<gene>
    <name evidence="10" type="primary">wecA</name>
    <name evidence="10" type="ORF">CMMCAS07_14775</name>
</gene>
<dbReference type="GO" id="GO:0009103">
    <property type="term" value="P:lipopolysaccharide biosynthetic process"/>
    <property type="evidence" value="ECO:0007669"/>
    <property type="project" value="TreeGrafter"/>
</dbReference>
<dbReference type="Pfam" id="PF00953">
    <property type="entry name" value="Glycos_transf_4"/>
    <property type="match status" value="1"/>
</dbReference>
<feature type="compositionally biased region" description="Low complexity" evidence="8">
    <location>
        <begin position="406"/>
        <end position="451"/>
    </location>
</feature>
<dbReference type="Gene3D" id="3.90.870.10">
    <property type="entry name" value="DHBP synthase"/>
    <property type="match status" value="1"/>
</dbReference>
<name>A0A251XGK6_CLAMM</name>
<keyword evidence="6 9" id="KW-0472">Membrane</keyword>
<evidence type="ECO:0000313" key="10">
    <source>
        <dbReference type="EMBL" id="OUE01571.1"/>
    </source>
</evidence>
<sequence>MDQLGGSVDVFLDGGAAGGAASTIVDASRVTQAGGRVRIVREGAITRAQIQQLIGDELEPVVTAPTEPEEPAVPDAPEAPRGTASGAERIDGSADPDAAPAADAAPVVDASTDAGPTYPEFVEPADPTPADPTPADRPRPSPPRIRPRTPVTYYAAMAVVSAVITLVLSMVVMKLGYRYRLYPAIRARDVHTRPTPRLGGVAMFAGILVAFAVASQVSWFSLVFDRPGPVFAILGAALMIVVIGVLDDIYDLDWMIKLAGQILAAGLLAWQGVAISSLPIGGLTVGSSQMSIMLTIFAIVLVMNAVNFIDGLDGLVAGVAIIANGAFFLYSFLLSDTATGQTERFNLASLISAILIGACLGFLPFNWHPRSSSWATRARCSSASSWPRARSPSRARSTRTRRRSAARSCFPRSCRSSCPSRSSSSRCSTSPSRCSGASRPASRPSAPTASTCTTACSTWATRACTRR</sequence>
<comment type="cofactor">
    <cofactor evidence="7">
        <name>Mg(2+)</name>
        <dbReference type="ChEBI" id="CHEBI:18420"/>
    </cofactor>
</comment>
<evidence type="ECO:0000256" key="5">
    <source>
        <dbReference type="ARBA" id="ARBA00022989"/>
    </source>
</evidence>
<keyword evidence="4 9" id="KW-0812">Transmembrane</keyword>
<dbReference type="GO" id="GO:0071555">
    <property type="term" value="P:cell wall organization"/>
    <property type="evidence" value="ECO:0007669"/>
    <property type="project" value="TreeGrafter"/>
</dbReference>
<dbReference type="GO" id="GO:0016780">
    <property type="term" value="F:phosphotransferase activity, for other substituted phosphate groups"/>
    <property type="evidence" value="ECO:0007669"/>
    <property type="project" value="InterPro"/>
</dbReference>
<comment type="subcellular location">
    <subcellularLocation>
        <location evidence="1">Cell membrane</location>
        <topology evidence="1">Multi-pass membrane protein</topology>
    </subcellularLocation>
</comment>
<proteinExistence type="predicted"/>
<dbReference type="PANTHER" id="PTHR22926">
    <property type="entry name" value="PHOSPHO-N-ACETYLMURAMOYL-PENTAPEPTIDE-TRANSFERASE"/>
    <property type="match status" value="1"/>
</dbReference>
<feature type="binding site" evidence="7">
    <location>
        <position position="307"/>
    </location>
    <ligand>
        <name>Mg(2+)</name>
        <dbReference type="ChEBI" id="CHEBI:18420"/>
    </ligand>
</feature>
<feature type="transmembrane region" description="Helical" evidence="9">
    <location>
        <begin position="198"/>
        <end position="222"/>
    </location>
</feature>
<evidence type="ECO:0000313" key="11">
    <source>
        <dbReference type="Proteomes" id="UP000195062"/>
    </source>
</evidence>
<feature type="transmembrane region" description="Helical" evidence="9">
    <location>
        <begin position="153"/>
        <end position="177"/>
    </location>
</feature>
<protein>
    <submittedName>
        <fullName evidence="10">Decaprenyl-phosphate N-acetylglucosaminephosphotransferase</fullName>
    </submittedName>
</protein>
<evidence type="ECO:0000256" key="2">
    <source>
        <dbReference type="ARBA" id="ARBA00022475"/>
    </source>
</evidence>
<dbReference type="Proteomes" id="UP000195062">
    <property type="component" value="Unassembled WGS sequence"/>
</dbReference>
<evidence type="ECO:0000256" key="9">
    <source>
        <dbReference type="SAM" id="Phobius"/>
    </source>
</evidence>
<feature type="compositionally biased region" description="Basic residues" evidence="8">
    <location>
        <begin position="391"/>
        <end position="405"/>
    </location>
</feature>
<dbReference type="InterPro" id="IPR018480">
    <property type="entry name" value="PNAcMuramoyl-5peptid_Trfase_CS"/>
</dbReference>
<reference evidence="10 11" key="1">
    <citation type="submission" date="2016-08" db="EMBL/GenBank/DDBJ databases">
        <title>Genome sequence of Clavibacter michiganensis subsp. michiganensis strain CASJ007.</title>
        <authorList>
            <person name="Thapa S.P."/>
            <person name="Coaker G."/>
        </authorList>
    </citation>
    <scope>NUCLEOTIDE SEQUENCE [LARGE SCALE GENOMIC DNA]</scope>
    <source>
        <strain evidence="10">CASJ007</strain>
    </source>
</reference>
<feature type="region of interest" description="Disordered" evidence="8">
    <location>
        <begin position="384"/>
        <end position="451"/>
    </location>
</feature>
<dbReference type="PROSITE" id="PS01348">
    <property type="entry name" value="MRAY_2"/>
    <property type="match status" value="1"/>
</dbReference>
<dbReference type="PANTHER" id="PTHR22926:SF3">
    <property type="entry name" value="UNDECAPRENYL-PHOSPHATE ALPHA-N-ACETYLGLUCOSAMINYL 1-PHOSPHATE TRANSFERASE"/>
    <property type="match status" value="1"/>
</dbReference>
<feature type="region of interest" description="Disordered" evidence="8">
    <location>
        <begin position="64"/>
        <end position="147"/>
    </location>
</feature>
<evidence type="ECO:0000256" key="7">
    <source>
        <dbReference type="PIRSR" id="PIRSR600715-1"/>
    </source>
</evidence>
<dbReference type="GO" id="GO:0044038">
    <property type="term" value="P:cell wall macromolecule biosynthetic process"/>
    <property type="evidence" value="ECO:0007669"/>
    <property type="project" value="TreeGrafter"/>
</dbReference>
<keyword evidence="11" id="KW-1185">Reference proteome</keyword>
<keyword evidence="3 10" id="KW-0808">Transferase</keyword>
<keyword evidence="2" id="KW-1003">Cell membrane</keyword>
<feature type="compositionally biased region" description="Low complexity" evidence="8">
    <location>
        <begin position="95"/>
        <end position="110"/>
    </location>
</feature>
<feature type="transmembrane region" description="Helical" evidence="9">
    <location>
        <begin position="290"/>
        <end position="308"/>
    </location>
</feature>
<feature type="transmembrane region" description="Helical" evidence="9">
    <location>
        <begin position="258"/>
        <end position="278"/>
    </location>
</feature>
<evidence type="ECO:0000256" key="3">
    <source>
        <dbReference type="ARBA" id="ARBA00022679"/>
    </source>
</evidence>